<gene>
    <name evidence="1" type="ORF">K432DRAFT_391256</name>
</gene>
<dbReference type="InterPro" id="IPR011333">
    <property type="entry name" value="SKP1/BTB/POZ_sf"/>
</dbReference>
<keyword evidence="2" id="KW-1185">Reference proteome</keyword>
<dbReference type="EMBL" id="KV744888">
    <property type="protein sequence ID" value="OCK82418.1"/>
    <property type="molecule type" value="Genomic_DNA"/>
</dbReference>
<organism evidence="1 2">
    <name type="scientific">Lepidopterella palustris CBS 459.81</name>
    <dbReference type="NCBI Taxonomy" id="1314670"/>
    <lineage>
        <taxon>Eukaryota</taxon>
        <taxon>Fungi</taxon>
        <taxon>Dikarya</taxon>
        <taxon>Ascomycota</taxon>
        <taxon>Pezizomycotina</taxon>
        <taxon>Dothideomycetes</taxon>
        <taxon>Pleosporomycetidae</taxon>
        <taxon>Mytilinidiales</taxon>
        <taxon>Argynnaceae</taxon>
        <taxon>Lepidopterella</taxon>
    </lineage>
</organism>
<protein>
    <recommendedName>
        <fullName evidence="3">BTB domain-containing protein</fullName>
    </recommendedName>
</protein>
<proteinExistence type="predicted"/>
<dbReference type="Proteomes" id="UP000250266">
    <property type="component" value="Unassembled WGS sequence"/>
</dbReference>
<evidence type="ECO:0000313" key="1">
    <source>
        <dbReference type="EMBL" id="OCK82418.1"/>
    </source>
</evidence>
<dbReference type="Gene3D" id="3.30.710.10">
    <property type="entry name" value="Potassium Channel Kv1.1, Chain A"/>
    <property type="match status" value="1"/>
</dbReference>
<name>A0A8E2EEK9_9PEZI</name>
<dbReference type="OrthoDB" id="1022638at2759"/>
<evidence type="ECO:0008006" key="3">
    <source>
        <dbReference type="Google" id="ProtNLM"/>
    </source>
</evidence>
<reference evidence="1 2" key="1">
    <citation type="journal article" date="2016" name="Nat. Commun.">
        <title>Ectomycorrhizal ecology is imprinted in the genome of the dominant symbiotic fungus Cenococcum geophilum.</title>
        <authorList>
            <consortium name="DOE Joint Genome Institute"/>
            <person name="Peter M."/>
            <person name="Kohler A."/>
            <person name="Ohm R.A."/>
            <person name="Kuo A."/>
            <person name="Krutzmann J."/>
            <person name="Morin E."/>
            <person name="Arend M."/>
            <person name="Barry K.W."/>
            <person name="Binder M."/>
            <person name="Choi C."/>
            <person name="Clum A."/>
            <person name="Copeland A."/>
            <person name="Grisel N."/>
            <person name="Haridas S."/>
            <person name="Kipfer T."/>
            <person name="LaButti K."/>
            <person name="Lindquist E."/>
            <person name="Lipzen A."/>
            <person name="Maire R."/>
            <person name="Meier B."/>
            <person name="Mihaltcheva S."/>
            <person name="Molinier V."/>
            <person name="Murat C."/>
            <person name="Poggeler S."/>
            <person name="Quandt C.A."/>
            <person name="Sperisen C."/>
            <person name="Tritt A."/>
            <person name="Tisserant E."/>
            <person name="Crous P.W."/>
            <person name="Henrissat B."/>
            <person name="Nehls U."/>
            <person name="Egli S."/>
            <person name="Spatafora J.W."/>
            <person name="Grigoriev I.V."/>
            <person name="Martin F.M."/>
        </authorList>
    </citation>
    <scope>NUCLEOTIDE SEQUENCE [LARGE SCALE GENOMIC DNA]</scope>
    <source>
        <strain evidence="1 2">CBS 459.81</strain>
    </source>
</reference>
<dbReference type="AlphaFoldDB" id="A0A8E2EEK9"/>
<evidence type="ECO:0000313" key="2">
    <source>
        <dbReference type="Proteomes" id="UP000250266"/>
    </source>
</evidence>
<accession>A0A8E2EEK9</accession>
<sequence length="244" mass="28260">MSKVETDLCWLCKHSSSSYSINYANFSNFSELHRTLVTIRVGPELQDFNLYNELAGCHSQYFKTLFDRHSSIGIFMETESRTTTLDDVPVHIRMFHCWLGTRTIDGFWEDLINLYILGGRLDVPKLSNVIVNELYLMQVRNVNLLYEKMPAVNSVRWLREMFDKLVPIVSCNTTTHRRPTPSEIQAYPVLDVFSYSTILLVEIGQEQRPLEKLQEESLYPVFINVTNIFRDAYSASILSASIIE</sequence>